<dbReference type="AlphaFoldDB" id="A0A7T9UJ47"/>
<feature type="region of interest" description="Disordered" evidence="4">
    <location>
        <begin position="500"/>
        <end position="521"/>
    </location>
</feature>
<feature type="transmembrane region" description="Helical" evidence="5">
    <location>
        <begin position="33"/>
        <end position="50"/>
    </location>
</feature>
<feature type="domain" description="Pyrrolo-quinoline quinone repeat" evidence="6">
    <location>
        <begin position="153"/>
        <end position="758"/>
    </location>
</feature>
<evidence type="ECO:0000259" key="6">
    <source>
        <dbReference type="Pfam" id="PF01011"/>
    </source>
</evidence>
<dbReference type="Gene3D" id="2.140.10.10">
    <property type="entry name" value="Quinoprotein alcohol dehydrogenase-like superfamily"/>
    <property type="match status" value="2"/>
</dbReference>
<sequence>MKIMRILIILITLFTSLFLIIGGISLISAGGSFYYLLLGLIYLASSFLLYKNKVLGFYLTIIALVLTGLWAISERGFAFWPMLARIMVPLGLAFVALYALRKEHYHAKTLGLSLGSLVIFIGMAIAAFFPHDAQYANGKSYQAHTPFGMPENWTAYGRTNEGTRFSPFTLINRDNVKNLQVAWTYQTGDKGPGVDQNTPLQIDNLLYSCSRNGIIAALDVDTGKSVWKFDANGRSPMWQRCRGLGYFDARVARPQRSIGQVALTRENHRAQCQQRIVQTTNDARLLELDSKTGQPCQEFGQQGYVDLKAGMGEVKPGFYFQTSAPLVANDTIVIGGWVVDNQEVAEPSGVIRGFDAKTGELKWAWDLGNPAIDKLPPEGQTYTRGTPNSWTTLSYDDKLGLVYVPLGNNTPDYYGKERPEFSNQYNSSLVALDVDTGKEKWHFQTTHYDLWDYDLPSQPALMDVPDQNGQIVPAVMQTTKRGQIFLLNRETGQPIADVVEKPVPSKSPIPDEKPLSPTQPYSVGMPTIGADHLNEKKIWGVTLFDQLVCRIQFKKMSYEGDFTPVGFNKTLEQPGNLGGMNWGSVAYDAKNQIAYMNDIRIPSIFWLVKRDEFAQVNKKYPSDGTGHGPSPQTGTPYGMVTMMWTSAMETPCTEPPFGTISAIDMKSKQVLWQVPVGTTKDLGPWGIKSHIPLAMGMPTYAGTSVTAGGVLFFAGSQDYYLRAYDAATGQEIWKYRLPVGSSATPMTYVSPKTGKQYIVVSVGGAAHSSEVGDYVMAFALNQS</sequence>
<dbReference type="SMART" id="SM00564">
    <property type="entry name" value="PQQ"/>
    <property type="match status" value="5"/>
</dbReference>
<feature type="transmembrane region" description="Helical" evidence="5">
    <location>
        <begin position="112"/>
        <end position="129"/>
    </location>
</feature>
<evidence type="ECO:0000256" key="2">
    <source>
        <dbReference type="ARBA" id="ARBA00008156"/>
    </source>
</evidence>
<dbReference type="GO" id="GO:0008876">
    <property type="term" value="F:quinoprotein glucose dehydrogenase activity"/>
    <property type="evidence" value="ECO:0007669"/>
    <property type="project" value="TreeGrafter"/>
</dbReference>
<accession>A0A7T9UJ47</accession>
<dbReference type="Pfam" id="PF01011">
    <property type="entry name" value="PQQ"/>
    <property type="match status" value="1"/>
</dbReference>
<evidence type="ECO:0000256" key="5">
    <source>
        <dbReference type="SAM" id="Phobius"/>
    </source>
</evidence>
<name>A0A7T9UJ47_9GAMM</name>
<evidence type="ECO:0000256" key="1">
    <source>
        <dbReference type="ARBA" id="ARBA00001931"/>
    </source>
</evidence>
<dbReference type="GO" id="GO:0016020">
    <property type="term" value="C:membrane"/>
    <property type="evidence" value="ECO:0007669"/>
    <property type="project" value="InterPro"/>
</dbReference>
<gene>
    <name evidence="7" type="ORF">I6I53_02940</name>
</gene>
<evidence type="ECO:0000256" key="3">
    <source>
        <dbReference type="ARBA" id="ARBA00023002"/>
    </source>
</evidence>
<dbReference type="SUPFAM" id="SSF50998">
    <property type="entry name" value="Quinoprotein alcohol dehydrogenase-like"/>
    <property type="match status" value="1"/>
</dbReference>
<feature type="transmembrane region" description="Helical" evidence="5">
    <location>
        <begin position="55"/>
        <end position="72"/>
    </location>
</feature>
<keyword evidence="3 7" id="KW-0560">Oxidoreductase</keyword>
<dbReference type="PANTHER" id="PTHR32303">
    <property type="entry name" value="QUINOPROTEIN ALCOHOL DEHYDROGENASE (CYTOCHROME C)"/>
    <property type="match status" value="1"/>
</dbReference>
<feature type="transmembrane region" description="Helical" evidence="5">
    <location>
        <begin position="7"/>
        <end position="27"/>
    </location>
</feature>
<dbReference type="InterPro" id="IPR017511">
    <property type="entry name" value="PQQ_mDH"/>
</dbReference>
<evidence type="ECO:0000256" key="4">
    <source>
        <dbReference type="SAM" id="MobiDB-lite"/>
    </source>
</evidence>
<dbReference type="InterPro" id="IPR018391">
    <property type="entry name" value="PQQ_b-propeller_rpt"/>
</dbReference>
<dbReference type="InterPro" id="IPR011047">
    <property type="entry name" value="Quinoprotein_ADH-like_sf"/>
</dbReference>
<dbReference type="EC" id="1.1.-.-" evidence="7"/>
<keyword evidence="5" id="KW-0812">Transmembrane</keyword>
<dbReference type="Proteomes" id="UP000595320">
    <property type="component" value="Chromosome"/>
</dbReference>
<dbReference type="NCBIfam" id="TIGR03074">
    <property type="entry name" value="PQQ_membr_DH"/>
    <property type="match status" value="1"/>
</dbReference>
<dbReference type="CDD" id="cd10280">
    <property type="entry name" value="PQQ_mGDH"/>
    <property type="match status" value="1"/>
</dbReference>
<dbReference type="EMBL" id="CP068176">
    <property type="protein sequence ID" value="QQT86766.1"/>
    <property type="molecule type" value="Genomic_DNA"/>
</dbReference>
<reference evidence="7 8" key="1">
    <citation type="submission" date="2021-01" db="EMBL/GenBank/DDBJ databases">
        <title>FDA dAtabase for Regulatory Grade micrObial Sequences (FDA-ARGOS): Supporting development and validation of Infectious Disease Dx tests.</title>
        <authorList>
            <person name="Sproer C."/>
            <person name="Gronow S."/>
            <person name="Severitt S."/>
            <person name="Schroder I."/>
            <person name="Tallon L."/>
            <person name="Sadzewicz L."/>
            <person name="Zhao X."/>
            <person name="Boylan J."/>
            <person name="Ott S."/>
            <person name="Bowen H."/>
            <person name="Vavikolanu K."/>
            <person name="Mehta A."/>
            <person name="Aluvathingal J."/>
            <person name="Nadendla S."/>
            <person name="Lowell S."/>
            <person name="Myers T."/>
            <person name="Yan Y."/>
            <person name="Sichtig H."/>
        </authorList>
    </citation>
    <scope>NUCLEOTIDE SEQUENCE [LARGE SCALE GENOMIC DNA]</scope>
    <source>
        <strain evidence="7 8">FDAARGOS_1096</strain>
    </source>
</reference>
<proteinExistence type="inferred from homology"/>
<dbReference type="GO" id="GO:0048038">
    <property type="term" value="F:quinone binding"/>
    <property type="evidence" value="ECO:0007669"/>
    <property type="project" value="InterPro"/>
</dbReference>
<evidence type="ECO:0000313" key="7">
    <source>
        <dbReference type="EMBL" id="QQT86766.1"/>
    </source>
</evidence>
<keyword evidence="5" id="KW-0472">Membrane</keyword>
<comment type="similarity">
    <text evidence="2">Belongs to the bacterial PQQ dehydrogenase family.</text>
</comment>
<dbReference type="RefSeq" id="WP_004994061.1">
    <property type="nucleotide sequence ID" value="NZ_CP068176.1"/>
</dbReference>
<keyword evidence="5" id="KW-1133">Transmembrane helix</keyword>
<protein>
    <submittedName>
        <fullName evidence="7">Membrane-bound PQQ-dependent dehydrogenase, glucose/quinate/shikimate family</fullName>
        <ecNumber evidence="7">1.1.-.-</ecNumber>
    </submittedName>
</protein>
<evidence type="ECO:0000313" key="8">
    <source>
        <dbReference type="Proteomes" id="UP000595320"/>
    </source>
</evidence>
<feature type="transmembrane region" description="Helical" evidence="5">
    <location>
        <begin position="78"/>
        <end position="100"/>
    </location>
</feature>
<organism evidence="7 8">
    <name type="scientific">Acinetobacter ursingii</name>
    <dbReference type="NCBI Taxonomy" id="108980"/>
    <lineage>
        <taxon>Bacteria</taxon>
        <taxon>Pseudomonadati</taxon>
        <taxon>Pseudomonadota</taxon>
        <taxon>Gammaproteobacteria</taxon>
        <taxon>Moraxellales</taxon>
        <taxon>Moraxellaceae</taxon>
        <taxon>Acinetobacter</taxon>
    </lineage>
</organism>
<dbReference type="PANTHER" id="PTHR32303:SF4">
    <property type="entry name" value="QUINOPROTEIN GLUCOSE DEHYDROGENASE"/>
    <property type="match status" value="1"/>
</dbReference>
<comment type="cofactor">
    <cofactor evidence="1">
        <name>pyrroloquinoline quinone</name>
        <dbReference type="ChEBI" id="CHEBI:58442"/>
    </cofactor>
</comment>
<dbReference type="GeneID" id="66210363"/>
<dbReference type="InterPro" id="IPR002372">
    <property type="entry name" value="PQQ_rpt_dom"/>
</dbReference>